<feature type="domain" description="Trypanosome variant surface glycoprotein A-type N-terminal" evidence="9">
    <location>
        <begin position="48"/>
        <end position="177"/>
    </location>
</feature>
<dbReference type="Gene3D" id="1.10.470.10">
    <property type="entry name" value="Variant Surface Glycoprotein, subunit A, domain 2"/>
    <property type="match status" value="1"/>
</dbReference>
<evidence type="ECO:0000256" key="2">
    <source>
        <dbReference type="ARBA" id="ARBA00004609"/>
    </source>
</evidence>
<organism evidence="10">
    <name type="scientific">Trypanosoma brucei</name>
    <dbReference type="NCBI Taxonomy" id="5691"/>
    <lineage>
        <taxon>Eukaryota</taxon>
        <taxon>Discoba</taxon>
        <taxon>Euglenozoa</taxon>
        <taxon>Kinetoplastea</taxon>
        <taxon>Metakinetoplastina</taxon>
        <taxon>Trypanosomatida</taxon>
        <taxon>Trypanosomatidae</taxon>
        <taxon>Trypanosoma</taxon>
    </lineage>
</organism>
<dbReference type="GO" id="GO:0042783">
    <property type="term" value="P:symbiont-mediated evasion of host immune response"/>
    <property type="evidence" value="ECO:0007669"/>
    <property type="project" value="InterPro"/>
</dbReference>
<feature type="non-terminal residue" evidence="10">
    <location>
        <position position="1"/>
    </location>
</feature>
<dbReference type="InterPro" id="IPR001812">
    <property type="entry name" value="Trypano_VSG_A_N_dom"/>
</dbReference>
<comment type="function">
    <text evidence="1">VSG forms a coat on the surface of the parasite. The trypanosome evades the immune response of the host by expressing a series of antigenically distinct VSGs from an estimated 1000 VSG genes.</text>
</comment>
<name>M4SRG3_9TRYP</name>
<dbReference type="VEuPathDB" id="TriTrypDB:Tb427_000398900"/>
<evidence type="ECO:0000256" key="1">
    <source>
        <dbReference type="ARBA" id="ARBA00002523"/>
    </source>
</evidence>
<reference evidence="10" key="2">
    <citation type="journal article" date="2014" name="Mol. Biochem. Parasitol.">
        <title>Capturing the variant surface glycoprotein repertoire (the VSGnome) of Trypanosoma brucei Lister 427.</title>
        <authorList>
            <person name="Cross G.A."/>
            <person name="Kim H.S."/>
            <person name="Wickstead B."/>
        </authorList>
    </citation>
    <scope>NUCLEOTIDE SEQUENCE</scope>
    <source>
        <strain evidence="10">Lister 427</strain>
    </source>
</reference>
<proteinExistence type="predicted"/>
<dbReference type="Gene3D" id="3.90.150.10">
    <property type="entry name" value="Variant Surface Glycoprotein, subunit A domain 1"/>
    <property type="match status" value="1"/>
</dbReference>
<keyword evidence="3" id="KW-1003">Cell membrane</keyword>
<dbReference type="GO" id="GO:0005886">
    <property type="term" value="C:plasma membrane"/>
    <property type="evidence" value="ECO:0007669"/>
    <property type="project" value="UniProtKB-SubCell"/>
</dbReference>
<feature type="region of interest" description="Disordered" evidence="8">
    <location>
        <begin position="215"/>
        <end position="248"/>
    </location>
</feature>
<keyword evidence="6" id="KW-0325">Glycoprotein</keyword>
<dbReference type="SUPFAM" id="SSF118251">
    <property type="entry name" value="Variant surface glycoprotein MITAT 1.2, VSG 221, C-terminal domain"/>
    <property type="match status" value="1"/>
</dbReference>
<sequence>MPVGAGSSATACGTQGNSADALLTTGPIVSAEQAVYRVETVDLNSYKRATSKPAGIVPTQADVEKALAKLWHSEQLLKGLTFKAAQLEEATLAADEETAEMIQQIIAPGSKSTARGDYETKIKSHKTQYYGENGEKIAAGVWQTIKRQQIAPEVSGAGAQTTLNALNADEQLSRTLNHHISQNIRSKTEDEIKSSKTEEKECSSKKENECTGDCVLEDGVCTPKKKGEGENKETGVKEEKTNTNTTGSNSFVIHKVSLLLAFLIL</sequence>
<dbReference type="GO" id="GO:0098552">
    <property type="term" value="C:side of membrane"/>
    <property type="evidence" value="ECO:0007669"/>
    <property type="project" value="UniProtKB-KW"/>
</dbReference>
<evidence type="ECO:0000256" key="8">
    <source>
        <dbReference type="SAM" id="MobiDB-lite"/>
    </source>
</evidence>
<protein>
    <submittedName>
        <fullName evidence="10">Variant surface glycoprotein 2189</fullName>
    </submittedName>
</protein>
<evidence type="ECO:0000259" key="9">
    <source>
        <dbReference type="Pfam" id="PF00913"/>
    </source>
</evidence>
<dbReference type="Pfam" id="PF00913">
    <property type="entry name" value="Trypan_glycop"/>
    <property type="match status" value="1"/>
</dbReference>
<dbReference type="InterPro" id="IPR027446">
    <property type="entry name" value="VSG_C_dom_sf"/>
</dbReference>
<keyword evidence="7" id="KW-0449">Lipoprotein</keyword>
<evidence type="ECO:0000256" key="7">
    <source>
        <dbReference type="ARBA" id="ARBA00023288"/>
    </source>
</evidence>
<feature type="compositionally biased region" description="Basic and acidic residues" evidence="8">
    <location>
        <begin position="225"/>
        <end position="241"/>
    </location>
</feature>
<evidence type="ECO:0000256" key="5">
    <source>
        <dbReference type="ARBA" id="ARBA00023136"/>
    </source>
</evidence>
<evidence type="ECO:0000256" key="4">
    <source>
        <dbReference type="ARBA" id="ARBA00022622"/>
    </source>
</evidence>
<keyword evidence="5" id="KW-0472">Membrane</keyword>
<evidence type="ECO:0000256" key="3">
    <source>
        <dbReference type="ARBA" id="ARBA00022475"/>
    </source>
</evidence>
<evidence type="ECO:0000313" key="10">
    <source>
        <dbReference type="EMBL" id="AGH58918.1"/>
    </source>
</evidence>
<dbReference type="AlphaFoldDB" id="M4SRG3"/>
<dbReference type="SUPFAM" id="SSF58087">
    <property type="entry name" value="Variant surface glycoprotein (N-terminal domain)"/>
    <property type="match status" value="1"/>
</dbReference>
<reference evidence="10" key="1">
    <citation type="submission" date="2013-02" db="EMBL/GenBank/DDBJ databases">
        <authorList>
            <person name="Cross G.A.M."/>
            <person name="Kim H.-S."/>
            <person name="Wickstead B."/>
        </authorList>
    </citation>
    <scope>NUCLEOTIDE SEQUENCE</scope>
    <source>
        <strain evidence="10">Lister 427</strain>
    </source>
</reference>
<comment type="subcellular location">
    <subcellularLocation>
        <location evidence="2">Cell membrane</location>
        <topology evidence="2">Lipid-anchor</topology>
        <topology evidence="2">GPI-anchor</topology>
    </subcellularLocation>
</comment>
<evidence type="ECO:0000256" key="6">
    <source>
        <dbReference type="ARBA" id="ARBA00023180"/>
    </source>
</evidence>
<dbReference type="EMBL" id="KC611487">
    <property type="protein sequence ID" value="AGH58918.1"/>
    <property type="molecule type" value="Genomic_DNA"/>
</dbReference>
<keyword evidence="4" id="KW-0336">GPI-anchor</keyword>
<accession>M4SRG3</accession>